<accession>A0A814C9R9</accession>
<evidence type="ECO:0000313" key="2">
    <source>
        <dbReference type="Proteomes" id="UP000663879"/>
    </source>
</evidence>
<organism evidence="1 2">
    <name type="scientific">Brachionus calyciflorus</name>
    <dbReference type="NCBI Taxonomy" id="104777"/>
    <lineage>
        <taxon>Eukaryota</taxon>
        <taxon>Metazoa</taxon>
        <taxon>Spiralia</taxon>
        <taxon>Gnathifera</taxon>
        <taxon>Rotifera</taxon>
        <taxon>Eurotatoria</taxon>
        <taxon>Monogononta</taxon>
        <taxon>Pseudotrocha</taxon>
        <taxon>Ploima</taxon>
        <taxon>Brachionidae</taxon>
        <taxon>Brachionus</taxon>
    </lineage>
</organism>
<dbReference type="InterPro" id="IPR029058">
    <property type="entry name" value="AB_hydrolase_fold"/>
</dbReference>
<dbReference type="SUPFAM" id="SSF53474">
    <property type="entry name" value="alpha/beta-Hydrolases"/>
    <property type="match status" value="1"/>
</dbReference>
<dbReference type="Proteomes" id="UP000663879">
    <property type="component" value="Unassembled WGS sequence"/>
</dbReference>
<name>A0A814C9R9_9BILA</name>
<proteinExistence type="predicted"/>
<gene>
    <name evidence="1" type="ORF">OXX778_LOCUS13225</name>
</gene>
<reference evidence="1" key="1">
    <citation type="submission" date="2021-02" db="EMBL/GenBank/DDBJ databases">
        <authorList>
            <person name="Nowell W R."/>
        </authorList>
    </citation>
    <scope>NUCLEOTIDE SEQUENCE</scope>
    <source>
        <strain evidence="1">Ploen Becks lab</strain>
    </source>
</reference>
<comment type="caution">
    <text evidence="1">The sequence shown here is derived from an EMBL/GenBank/DDBJ whole genome shotgun (WGS) entry which is preliminary data.</text>
</comment>
<protein>
    <submittedName>
        <fullName evidence="1">Uncharacterized protein</fullName>
    </submittedName>
</protein>
<dbReference type="EMBL" id="CAJNOC010002502">
    <property type="protein sequence ID" value="CAF0937155.1"/>
    <property type="molecule type" value="Genomic_DNA"/>
</dbReference>
<sequence length="269" mass="31982">MNFSRNNEYTSEFDNEILNKTSLEKTLETVSSSLKYGDIKWPEIIPNDIESLILMQQIEQRLFENNESYTKFASDYIHALLSYEVYNNLQENGEFLIDDQKWIVLKVFSYEIKENSFYYSALFFNEYTEHLILSHRGSIFDKNLFFSEKSSFEENIRGILLNQYIPQLSICYEVTHKCYEIAKNKNSNLSFTGYSNGAWLSEYSIYFCERFIRQPFDHVQTRAILFESPGIFRQNDRFDSNIIGLESNFEAKNLDIIIFIDTEFYEFSQ</sequence>
<dbReference type="OrthoDB" id="6693298at2759"/>
<evidence type="ECO:0000313" key="1">
    <source>
        <dbReference type="EMBL" id="CAF0937155.1"/>
    </source>
</evidence>
<dbReference type="AlphaFoldDB" id="A0A814C9R9"/>
<keyword evidence="2" id="KW-1185">Reference proteome</keyword>